<dbReference type="Proteomes" id="UP000722111">
    <property type="component" value="Unassembled WGS sequence"/>
</dbReference>
<dbReference type="RefSeq" id="WP_194933752.1">
    <property type="nucleotide sequence ID" value="NZ_JACOPX010000004.1"/>
</dbReference>
<dbReference type="EMBL" id="JACOPX010000004">
    <property type="protein sequence ID" value="MBF6032827.1"/>
    <property type="molecule type" value="Genomic_DNA"/>
</dbReference>
<name>A0ABS0BEC8_9PSED</name>
<sequence length="209" mass="23807">MSKANAHLEKHQTDQLDATLRRLDETLSEWVSTKKKFKSLSKLATELAKTLGYDRTLFLAKPNPKKSQNHGIHRVLVDKYVGRLVPGKPIVPYEVLEANLKKTQRQLAMIEDAYKAGLRRKNTLQPEADSNTTQFNFFYEFEQTCLVLQKLLRHPNTGLEIIDGELYDTAPIVGDIVLICKAERCKPYLDWQSGKGNLARKLLSADNPE</sequence>
<evidence type="ECO:0000313" key="1">
    <source>
        <dbReference type="EMBL" id="MBF6032827.1"/>
    </source>
</evidence>
<keyword evidence="2" id="KW-1185">Reference proteome</keyword>
<accession>A0ABS0BEC8</accession>
<reference evidence="1 2" key="1">
    <citation type="submission" date="2020-08" db="EMBL/GenBank/DDBJ databases">
        <title>Description of novel Pseudomonas species.</title>
        <authorList>
            <person name="Duman M."/>
            <person name="Mulet M."/>
            <person name="Altun S."/>
            <person name="Saticioglu I.B."/>
            <person name="Lalucat J."/>
            <person name="Garcia-Valdes E."/>
        </authorList>
    </citation>
    <scope>NUCLEOTIDE SEQUENCE [LARGE SCALE GENOMIC DNA]</scope>
    <source>
        <strain evidence="1 2">P155</strain>
    </source>
</reference>
<comment type="caution">
    <text evidence="1">The sequence shown here is derived from an EMBL/GenBank/DDBJ whole genome shotgun (WGS) entry which is preliminary data.</text>
</comment>
<gene>
    <name evidence="1" type="ORF">H8F23_06145</name>
</gene>
<proteinExistence type="predicted"/>
<evidence type="ECO:0000313" key="2">
    <source>
        <dbReference type="Proteomes" id="UP000722111"/>
    </source>
</evidence>
<organism evidence="1 2">
    <name type="scientific">Pseudomonas neuropathica</name>
    <dbReference type="NCBI Taxonomy" id="2730425"/>
    <lineage>
        <taxon>Bacteria</taxon>
        <taxon>Pseudomonadati</taxon>
        <taxon>Pseudomonadota</taxon>
        <taxon>Gammaproteobacteria</taxon>
        <taxon>Pseudomonadales</taxon>
        <taxon>Pseudomonadaceae</taxon>
        <taxon>Pseudomonas</taxon>
    </lineage>
</organism>
<protein>
    <submittedName>
        <fullName evidence="1">Uncharacterized protein</fullName>
    </submittedName>
</protein>